<evidence type="ECO:0000313" key="2">
    <source>
        <dbReference type="Proteomes" id="UP000737113"/>
    </source>
</evidence>
<protein>
    <submittedName>
        <fullName evidence="1">Uncharacterized protein</fullName>
    </submittedName>
</protein>
<accession>A0A972JKB1</accession>
<keyword evidence="2" id="KW-1185">Reference proteome</keyword>
<name>A0A972JKB1_9GAMM</name>
<sequence>MATQQEDIRVVKHYLGKIDYQSRTQGVSDENISEDRVITIEELYDYIFEIIGFSKEYSKGKLCFTLEHIKKIDNHLALMINILDKSKATTVLKNQNTKERTEITPNISKGQGYEYSCHILIDLTPNKNKNYNVLIEQVNKISQQIINLFINKVLFQIAKTNEVRFSCSPRYQDKNLKHIKYKPVITLNSKPCDDFLNDIRHGTISNVTLIKEKHIDISIPDSHQIIRPKDFKMSIDTSIITQDSIGYLKSVCGYIMESEDYNFDKIKISYKKRGTKVASNTATLLVDGFVAESMDNLVTKKYILQNFENQLKDSYNEINTEIVKKMITEKEA</sequence>
<dbReference type="Proteomes" id="UP000737113">
    <property type="component" value="Unassembled WGS sequence"/>
</dbReference>
<dbReference type="EMBL" id="JAAXYH010000003">
    <property type="protein sequence ID" value="NMH64929.1"/>
    <property type="molecule type" value="Genomic_DNA"/>
</dbReference>
<dbReference type="AlphaFoldDB" id="A0A972JKB1"/>
<comment type="caution">
    <text evidence="1">The sequence shown here is derived from an EMBL/GenBank/DDBJ whole genome shotgun (WGS) entry which is preliminary data.</text>
</comment>
<organism evidence="1 2">
    <name type="scientific">Shewanella salipaludis</name>
    <dbReference type="NCBI Taxonomy" id="2723052"/>
    <lineage>
        <taxon>Bacteria</taxon>
        <taxon>Pseudomonadati</taxon>
        <taxon>Pseudomonadota</taxon>
        <taxon>Gammaproteobacteria</taxon>
        <taxon>Alteromonadales</taxon>
        <taxon>Shewanellaceae</taxon>
        <taxon>Shewanella</taxon>
    </lineage>
</organism>
<evidence type="ECO:0000313" key="1">
    <source>
        <dbReference type="EMBL" id="NMH64929.1"/>
    </source>
</evidence>
<gene>
    <name evidence="1" type="ORF">HC757_07055</name>
</gene>
<reference evidence="1" key="1">
    <citation type="submission" date="2020-04" db="EMBL/GenBank/DDBJ databases">
        <title>Description of Shewanella salipaludis sp. nov., isolated from a salt marsh.</title>
        <authorList>
            <person name="Park S."/>
            <person name="Yoon J.-H."/>
        </authorList>
    </citation>
    <scope>NUCLEOTIDE SEQUENCE</scope>
    <source>
        <strain evidence="1">SHSM-M6</strain>
    </source>
</reference>
<dbReference type="RefSeq" id="WP_169563593.1">
    <property type="nucleotide sequence ID" value="NZ_JAAXYH010000003.1"/>
</dbReference>
<proteinExistence type="predicted"/>